<dbReference type="InterPro" id="IPR036396">
    <property type="entry name" value="Cyt_P450_sf"/>
</dbReference>
<comment type="caution">
    <text evidence="5">The sequence shown here is derived from an EMBL/GenBank/DDBJ whole genome shotgun (WGS) entry which is preliminary data.</text>
</comment>
<feature type="binding site" description="axial binding residue" evidence="3">
    <location>
        <position position="361"/>
    </location>
    <ligand>
        <name>heme</name>
        <dbReference type="ChEBI" id="CHEBI:30413"/>
    </ligand>
    <ligandPart>
        <name>Fe</name>
        <dbReference type="ChEBI" id="CHEBI:18248"/>
    </ligandPart>
</feature>
<keyword evidence="4" id="KW-0503">Monooxygenase</keyword>
<dbReference type="SUPFAM" id="SSF48264">
    <property type="entry name" value="Cytochrome P450"/>
    <property type="match status" value="1"/>
</dbReference>
<keyword evidence="3 4" id="KW-0479">Metal-binding</keyword>
<dbReference type="GO" id="GO:0005506">
    <property type="term" value="F:iron ion binding"/>
    <property type="evidence" value="ECO:0007669"/>
    <property type="project" value="InterPro"/>
</dbReference>
<dbReference type="EMBL" id="JATAAI010000010">
    <property type="protein sequence ID" value="KAK1742771.1"/>
    <property type="molecule type" value="Genomic_DNA"/>
</dbReference>
<dbReference type="Gene3D" id="1.10.630.10">
    <property type="entry name" value="Cytochrome P450"/>
    <property type="match status" value="1"/>
</dbReference>
<dbReference type="PANTHER" id="PTHR24305:SF166">
    <property type="entry name" value="CYTOCHROME P450 12A4, MITOCHONDRIAL-RELATED"/>
    <property type="match status" value="1"/>
</dbReference>
<dbReference type="GO" id="GO:0016705">
    <property type="term" value="F:oxidoreductase activity, acting on paired donors, with incorporation or reduction of molecular oxygen"/>
    <property type="evidence" value="ECO:0007669"/>
    <property type="project" value="InterPro"/>
</dbReference>
<dbReference type="InterPro" id="IPR050121">
    <property type="entry name" value="Cytochrome_P450_monoxygenase"/>
</dbReference>
<dbReference type="PROSITE" id="PS00086">
    <property type="entry name" value="CYTOCHROME_P450"/>
    <property type="match status" value="1"/>
</dbReference>
<dbReference type="GO" id="GO:0004497">
    <property type="term" value="F:monooxygenase activity"/>
    <property type="evidence" value="ECO:0007669"/>
    <property type="project" value="UniProtKB-KW"/>
</dbReference>
<evidence type="ECO:0000256" key="1">
    <source>
        <dbReference type="ARBA" id="ARBA00001971"/>
    </source>
</evidence>
<reference evidence="5" key="1">
    <citation type="submission" date="2023-06" db="EMBL/GenBank/DDBJ databases">
        <title>Survivors Of The Sea: Transcriptome response of Skeletonema marinoi to long-term dormancy.</title>
        <authorList>
            <person name="Pinder M.I.M."/>
            <person name="Kourtchenko O."/>
            <person name="Robertson E.K."/>
            <person name="Larsson T."/>
            <person name="Maumus F."/>
            <person name="Osuna-Cruz C.M."/>
            <person name="Vancaester E."/>
            <person name="Stenow R."/>
            <person name="Vandepoele K."/>
            <person name="Ploug H."/>
            <person name="Bruchert V."/>
            <person name="Godhe A."/>
            <person name="Topel M."/>
        </authorList>
    </citation>
    <scope>NUCLEOTIDE SEQUENCE</scope>
    <source>
        <strain evidence="5">R05AC</strain>
    </source>
</reference>
<keyword evidence="3 4" id="KW-0349">Heme</keyword>
<organism evidence="5 6">
    <name type="scientific">Skeletonema marinoi</name>
    <dbReference type="NCBI Taxonomy" id="267567"/>
    <lineage>
        <taxon>Eukaryota</taxon>
        <taxon>Sar</taxon>
        <taxon>Stramenopiles</taxon>
        <taxon>Ochrophyta</taxon>
        <taxon>Bacillariophyta</taxon>
        <taxon>Coscinodiscophyceae</taxon>
        <taxon>Thalassiosirophycidae</taxon>
        <taxon>Thalassiosirales</taxon>
        <taxon>Skeletonemataceae</taxon>
        <taxon>Skeletonema</taxon>
        <taxon>Skeletonema marinoi-dohrnii complex</taxon>
    </lineage>
</organism>
<keyword evidence="6" id="KW-1185">Reference proteome</keyword>
<keyword evidence="4" id="KW-0560">Oxidoreductase</keyword>
<dbReference type="PANTHER" id="PTHR24305">
    <property type="entry name" value="CYTOCHROME P450"/>
    <property type="match status" value="1"/>
</dbReference>
<protein>
    <submittedName>
        <fullName evidence="5">Cytochrome P450 family protein</fullName>
    </submittedName>
</protein>
<gene>
    <name evidence="5" type="ORF">QTG54_006368</name>
</gene>
<proteinExistence type="inferred from homology"/>
<evidence type="ECO:0000313" key="5">
    <source>
        <dbReference type="EMBL" id="KAK1742771.1"/>
    </source>
</evidence>
<evidence type="ECO:0000256" key="3">
    <source>
        <dbReference type="PIRSR" id="PIRSR602401-1"/>
    </source>
</evidence>
<dbReference type="Proteomes" id="UP001224775">
    <property type="component" value="Unassembled WGS sequence"/>
</dbReference>
<dbReference type="AlphaFoldDB" id="A0AAD8YCG6"/>
<evidence type="ECO:0000256" key="4">
    <source>
        <dbReference type="RuleBase" id="RU000461"/>
    </source>
</evidence>
<evidence type="ECO:0000256" key="2">
    <source>
        <dbReference type="ARBA" id="ARBA00010617"/>
    </source>
</evidence>
<dbReference type="PRINTS" id="PR00463">
    <property type="entry name" value="EP450I"/>
</dbReference>
<name>A0AAD8YCG6_9STRA</name>
<sequence length="425" mass="47979">MFPLIGRKSMVAAEGSEWASQRKLYNPGFSPDFLRGVVDTIIQKCNRFIDKCDEDLAAGVSTDMLDRAIDLTVDVIVAVAFGEDWNVYDTSDDNEGLQTRNAMRDLTELLGIAQRNPLKRYFDPLHKWKTWRLSKALERNMQKLVKRRLAKFQLTEGKEDLKQQKDILSLSLSSVLRSKETSQQAVGAISITSDDMENMTSQLKTFYFAGHDTTATTIAWAYWLLLQHPESLTRAREEVVSALGKDWVQAAIEGNGISNGLSSTTFEKLQQCEYLDAVARETLRLYPPAASTRYAPDSNANADGWRLGESIVHLNFYAIQRDPDLWEKPNEFVPERFLGEDGRKRISSSGFLPFSKGSRDCIGKYFALLEAKIALATLICRYDGKIVDENEVYTTRLTSIPRGGCAVKLCLRFCNHSSDEQTFAF</sequence>
<dbReference type="GO" id="GO:0020037">
    <property type="term" value="F:heme binding"/>
    <property type="evidence" value="ECO:0007669"/>
    <property type="project" value="InterPro"/>
</dbReference>
<dbReference type="PRINTS" id="PR00385">
    <property type="entry name" value="P450"/>
</dbReference>
<dbReference type="InterPro" id="IPR001128">
    <property type="entry name" value="Cyt_P450"/>
</dbReference>
<comment type="cofactor">
    <cofactor evidence="1 3">
        <name>heme</name>
        <dbReference type="ChEBI" id="CHEBI:30413"/>
    </cofactor>
</comment>
<accession>A0AAD8YCG6</accession>
<comment type="similarity">
    <text evidence="2 4">Belongs to the cytochrome P450 family.</text>
</comment>
<dbReference type="InterPro" id="IPR002401">
    <property type="entry name" value="Cyt_P450_E_grp-I"/>
</dbReference>
<keyword evidence="3 4" id="KW-0408">Iron</keyword>
<dbReference type="Pfam" id="PF00067">
    <property type="entry name" value="p450"/>
    <property type="match status" value="1"/>
</dbReference>
<dbReference type="InterPro" id="IPR017972">
    <property type="entry name" value="Cyt_P450_CS"/>
</dbReference>
<evidence type="ECO:0000313" key="6">
    <source>
        <dbReference type="Proteomes" id="UP001224775"/>
    </source>
</evidence>